<sequence length="127" mass="14206">MRLLRLYQLMGLVTAVSLVYIHMQMQIIDLAYRGKSKEKQIKKLIEKNGNTTYQVLSLKSANSIGVKLLAENSSMDFAEPKNIIEVQVSADQLTKKSSNDLSSVKTNTNPLLSLLSFGSRAEARMQK</sequence>
<name>A0A3B0U198_9ZZZZ</name>
<dbReference type="AlphaFoldDB" id="A0A3B0U198"/>
<evidence type="ECO:0000313" key="1">
    <source>
        <dbReference type="EMBL" id="VAW13166.1"/>
    </source>
</evidence>
<gene>
    <name evidence="1" type="ORF">MNBD_BACTEROID05-861</name>
</gene>
<protein>
    <submittedName>
        <fullName evidence="1">Uncharacterized protein</fullName>
    </submittedName>
</protein>
<organism evidence="1">
    <name type="scientific">hydrothermal vent metagenome</name>
    <dbReference type="NCBI Taxonomy" id="652676"/>
    <lineage>
        <taxon>unclassified sequences</taxon>
        <taxon>metagenomes</taxon>
        <taxon>ecological metagenomes</taxon>
    </lineage>
</organism>
<accession>A0A3B0U198</accession>
<dbReference type="EMBL" id="UOEN01000152">
    <property type="protein sequence ID" value="VAW13166.1"/>
    <property type="molecule type" value="Genomic_DNA"/>
</dbReference>
<proteinExistence type="predicted"/>
<reference evidence="1" key="1">
    <citation type="submission" date="2018-06" db="EMBL/GenBank/DDBJ databases">
        <authorList>
            <person name="Zhirakovskaya E."/>
        </authorList>
    </citation>
    <scope>NUCLEOTIDE SEQUENCE</scope>
</reference>